<gene>
    <name evidence="8" type="ORF">DNHGIG_03440</name>
</gene>
<dbReference type="PANTHER" id="PTHR12318">
    <property type="entry name" value="TESTOSTERONE-REGULATED PROTEIN RP2"/>
    <property type="match status" value="1"/>
</dbReference>
<keyword evidence="4 8" id="KW-0378">Hydrolase</keyword>
<dbReference type="InterPro" id="IPR000086">
    <property type="entry name" value="NUDIX_hydrolase_dom"/>
</dbReference>
<evidence type="ECO:0000256" key="6">
    <source>
        <dbReference type="ARBA" id="ARBA00023211"/>
    </source>
</evidence>
<evidence type="ECO:0000256" key="3">
    <source>
        <dbReference type="ARBA" id="ARBA00022723"/>
    </source>
</evidence>
<evidence type="ECO:0000256" key="4">
    <source>
        <dbReference type="ARBA" id="ARBA00022801"/>
    </source>
</evidence>
<dbReference type="GO" id="GO:0016818">
    <property type="term" value="F:hydrolase activity, acting on acid anhydrides, in phosphorus-containing anhydrides"/>
    <property type="evidence" value="ECO:0007669"/>
    <property type="project" value="InterPro"/>
</dbReference>
<protein>
    <submittedName>
        <fullName evidence="8">NUDIX hydrolase</fullName>
    </submittedName>
</protein>
<dbReference type="PROSITE" id="PS51462">
    <property type="entry name" value="NUDIX"/>
    <property type="match status" value="1"/>
</dbReference>
<dbReference type="AlphaFoldDB" id="A0AAV4LAI3"/>
<dbReference type="SUPFAM" id="SSF55811">
    <property type="entry name" value="Nudix"/>
    <property type="match status" value="1"/>
</dbReference>
<evidence type="ECO:0000313" key="8">
    <source>
        <dbReference type="EMBL" id="GIM44795.1"/>
    </source>
</evidence>
<dbReference type="InterPro" id="IPR015797">
    <property type="entry name" value="NUDIX_hydrolase-like_dom_sf"/>
</dbReference>
<reference evidence="8" key="1">
    <citation type="journal article" date="2023" name="Int. J. Syst. Evol. Microbiol.">
        <title>Collibacillus ludicampi gen. nov., sp. nov., a new soil bacterium of the family Alicyclobacillaceae.</title>
        <authorList>
            <person name="Jojima T."/>
            <person name="Ioku Y."/>
            <person name="Fukuta Y."/>
            <person name="Shirasaka N."/>
            <person name="Matsumura Y."/>
            <person name="Mori M."/>
        </authorList>
    </citation>
    <scope>NUCLEOTIDE SEQUENCE</scope>
    <source>
        <strain evidence="8">TP075</strain>
    </source>
</reference>
<keyword evidence="6" id="KW-0464">Manganese</keyword>
<evidence type="ECO:0000256" key="5">
    <source>
        <dbReference type="ARBA" id="ARBA00022842"/>
    </source>
</evidence>
<dbReference type="RefSeq" id="WP_282198050.1">
    <property type="nucleotide sequence ID" value="NZ_BOQE01000001.1"/>
</dbReference>
<comment type="cofactor">
    <cofactor evidence="1">
        <name>Mn(2+)</name>
        <dbReference type="ChEBI" id="CHEBI:29035"/>
    </cofactor>
</comment>
<dbReference type="PANTHER" id="PTHR12318:SF0">
    <property type="entry name" value="ACYL-COENZYME A DIPHOSPHATASE NUDT19"/>
    <property type="match status" value="1"/>
</dbReference>
<dbReference type="GO" id="GO:0046872">
    <property type="term" value="F:metal ion binding"/>
    <property type="evidence" value="ECO:0007669"/>
    <property type="project" value="UniProtKB-KW"/>
</dbReference>
<dbReference type="Gene3D" id="3.90.79.10">
    <property type="entry name" value="Nucleoside Triphosphate Pyrophosphohydrolase"/>
    <property type="match status" value="1"/>
</dbReference>
<evidence type="ECO:0000259" key="7">
    <source>
        <dbReference type="PROSITE" id="PS51462"/>
    </source>
</evidence>
<evidence type="ECO:0000313" key="9">
    <source>
        <dbReference type="Proteomes" id="UP001057291"/>
    </source>
</evidence>
<keyword evidence="9" id="KW-1185">Reference proteome</keyword>
<keyword evidence="3" id="KW-0479">Metal-binding</keyword>
<feature type="domain" description="Nudix hydrolase" evidence="7">
    <location>
        <begin position="6"/>
        <end position="203"/>
    </location>
</feature>
<evidence type="ECO:0000256" key="1">
    <source>
        <dbReference type="ARBA" id="ARBA00001936"/>
    </source>
</evidence>
<dbReference type="CDD" id="cd18870">
    <property type="entry name" value="NUDIX_AcylCoAdiphos_Nudt19"/>
    <property type="match status" value="1"/>
</dbReference>
<name>A0AAV4LAI3_9BACL</name>
<organism evidence="8 9">
    <name type="scientific">Collibacillus ludicampi</name>
    <dbReference type="NCBI Taxonomy" id="2771369"/>
    <lineage>
        <taxon>Bacteria</taxon>
        <taxon>Bacillati</taxon>
        <taxon>Bacillota</taxon>
        <taxon>Bacilli</taxon>
        <taxon>Bacillales</taxon>
        <taxon>Alicyclobacillaceae</taxon>
        <taxon>Collibacillus</taxon>
    </lineage>
</organism>
<proteinExistence type="predicted"/>
<dbReference type="EMBL" id="BOQE01000001">
    <property type="protein sequence ID" value="GIM44795.1"/>
    <property type="molecule type" value="Genomic_DNA"/>
</dbReference>
<comment type="caution">
    <text evidence="8">The sequence shown here is derived from an EMBL/GenBank/DDBJ whole genome shotgun (WGS) entry which is preliminary data.</text>
</comment>
<sequence length="229" mass="26675">MENEQEIRQASTLILMRDRQEGGPCEVFVTKRPETMTFLPGYYVYPGGALEPQDFGKSIASRCTKACTIEDQFLAHRVAAIRECYEEIGVLLARDSHGEWVEDMMYEDVRNRIIQGAESFHEWVIRNGWTLEVDVLLYVGCRVTPKNPTNRRFETRFFMARIPRSKVPKVNEREVIEGMWLTPQEALQAYAQGLMKMAPPTLDSLRYLSRFRTVDEALKYTRKNIPLWN</sequence>
<comment type="cofactor">
    <cofactor evidence="2">
        <name>Mg(2+)</name>
        <dbReference type="ChEBI" id="CHEBI:18420"/>
    </cofactor>
</comment>
<evidence type="ECO:0000256" key="2">
    <source>
        <dbReference type="ARBA" id="ARBA00001946"/>
    </source>
</evidence>
<dbReference type="Proteomes" id="UP001057291">
    <property type="component" value="Unassembled WGS sequence"/>
</dbReference>
<accession>A0AAV4LAI3</accession>
<keyword evidence="5" id="KW-0460">Magnesium</keyword>
<dbReference type="InterPro" id="IPR039121">
    <property type="entry name" value="NUDT19"/>
</dbReference>